<dbReference type="PANTHER" id="PTHR13522:SF3">
    <property type="entry name" value="U6 SNRNA PHOSPHODIESTERASE 1"/>
    <property type="match status" value="1"/>
</dbReference>
<protein>
    <recommendedName>
        <fullName evidence="5">U6 snRNA phosphodiesterase 1</fullName>
    </recommendedName>
    <alternativeName>
        <fullName evidence="6">3'-5' RNA exonuclease USB1</fullName>
    </alternativeName>
</protein>
<evidence type="ECO:0000256" key="5">
    <source>
        <dbReference type="ARBA" id="ARBA00029543"/>
    </source>
</evidence>
<dbReference type="GO" id="GO:0000175">
    <property type="term" value="F:3'-5'-RNA exonuclease activity"/>
    <property type="evidence" value="ECO:0007669"/>
    <property type="project" value="TreeGrafter"/>
</dbReference>
<evidence type="ECO:0000256" key="6">
    <source>
        <dbReference type="ARBA" id="ARBA00030030"/>
    </source>
</evidence>
<keyword evidence="9" id="KW-1185">Reference proteome</keyword>
<reference evidence="9" key="1">
    <citation type="submission" date="2018-06" db="EMBL/GenBank/DDBJ databases">
        <authorList>
            <person name="Guldener U."/>
        </authorList>
    </citation>
    <scope>NUCLEOTIDE SEQUENCE [LARGE SCALE GENOMIC DNA]</scope>
    <source>
        <strain evidence="9">UTAD17</strain>
    </source>
</reference>
<name>A0A376B2X3_9ASCO</name>
<dbReference type="GO" id="GO:0034477">
    <property type="term" value="P:U6 snRNA 3'-end processing"/>
    <property type="evidence" value="ECO:0007669"/>
    <property type="project" value="InterPro"/>
</dbReference>
<dbReference type="EMBL" id="UFAJ01000017">
    <property type="protein sequence ID" value="SSD58480.1"/>
    <property type="molecule type" value="Genomic_DNA"/>
</dbReference>
<dbReference type="GO" id="GO:0005634">
    <property type="term" value="C:nucleus"/>
    <property type="evidence" value="ECO:0007669"/>
    <property type="project" value="TreeGrafter"/>
</dbReference>
<evidence type="ECO:0000256" key="3">
    <source>
        <dbReference type="ARBA" id="ARBA00023239"/>
    </source>
</evidence>
<dbReference type="AlphaFoldDB" id="A0A376B2X3"/>
<evidence type="ECO:0000256" key="1">
    <source>
        <dbReference type="ARBA" id="ARBA00022722"/>
    </source>
</evidence>
<evidence type="ECO:0000256" key="2">
    <source>
        <dbReference type="ARBA" id="ARBA00022801"/>
    </source>
</evidence>
<dbReference type="GO" id="GO:0016829">
    <property type="term" value="F:lyase activity"/>
    <property type="evidence" value="ECO:0007669"/>
    <property type="project" value="UniProtKB-KW"/>
</dbReference>
<evidence type="ECO:0000256" key="7">
    <source>
        <dbReference type="SAM" id="MobiDB-lite"/>
    </source>
</evidence>
<dbReference type="VEuPathDB" id="FungiDB:SCODWIG_00241"/>
<gene>
    <name evidence="8" type="ORF">SCODWIG_00241</name>
</gene>
<feature type="region of interest" description="Disordered" evidence="7">
    <location>
        <begin position="1"/>
        <end position="23"/>
    </location>
</feature>
<sequence length="279" mass="32430">MNLIKTNYSQEEEEEEYNNRTSTKTKIEPDKVAKPGEPIISTKIQDKYYITPNIDKYLSKNNIMLGNYSSFFFINLRLNLKQRNVINNLLTDLHKTFKNENNPYSKNIKSLAYSDLGAPLPLHLSLTHNIIFENQKYMDDFFSYFKTKYTNNTNCNGFKLQFKNKLIYLPNEDNTKIFICLAVTDEICIKYLKPLQNDISDILSGYTSYINKSFAENTIPHVSIGSIIKTTNEPFNGTGTDIKFPCYELDKNITEQLEINCHEIKATRLRSNITFPLPY</sequence>
<keyword evidence="4" id="KW-0539">Nucleus</keyword>
<organism evidence="8 9">
    <name type="scientific">Saccharomycodes ludwigii</name>
    <dbReference type="NCBI Taxonomy" id="36035"/>
    <lineage>
        <taxon>Eukaryota</taxon>
        <taxon>Fungi</taxon>
        <taxon>Dikarya</taxon>
        <taxon>Ascomycota</taxon>
        <taxon>Saccharomycotina</taxon>
        <taxon>Saccharomycetes</taxon>
        <taxon>Saccharomycodales</taxon>
        <taxon>Saccharomycodaceae</taxon>
        <taxon>Saccharomycodes</taxon>
    </lineage>
</organism>
<dbReference type="OrthoDB" id="49151at2759"/>
<evidence type="ECO:0000256" key="4">
    <source>
        <dbReference type="ARBA" id="ARBA00023242"/>
    </source>
</evidence>
<dbReference type="Gene3D" id="3.90.1140.10">
    <property type="entry name" value="Cyclic phosphodiesterase"/>
    <property type="match status" value="1"/>
</dbReference>
<evidence type="ECO:0000313" key="9">
    <source>
        <dbReference type="Proteomes" id="UP000262825"/>
    </source>
</evidence>
<keyword evidence="3" id="KW-0456">Lyase</keyword>
<dbReference type="InterPro" id="IPR027521">
    <property type="entry name" value="Usb1"/>
</dbReference>
<proteinExistence type="predicted"/>
<dbReference type="Proteomes" id="UP000262825">
    <property type="component" value="Unassembled WGS sequence"/>
</dbReference>
<keyword evidence="2" id="KW-0378">Hydrolase</keyword>
<accession>A0A376B2X3</accession>
<keyword evidence="1" id="KW-0540">Nuclease</keyword>
<dbReference type="Pfam" id="PF09749">
    <property type="entry name" value="HVSL"/>
    <property type="match status" value="1"/>
</dbReference>
<evidence type="ECO:0000313" key="8">
    <source>
        <dbReference type="EMBL" id="SSD58480.1"/>
    </source>
</evidence>
<dbReference type="PANTHER" id="PTHR13522">
    <property type="entry name" value="U6 SNRNA PHOSPHODIESTERASE 1"/>
    <property type="match status" value="1"/>
</dbReference>